<dbReference type="EMBL" id="VBRY01000019">
    <property type="protein sequence ID" value="TLS65310.1"/>
    <property type="molecule type" value="Genomic_DNA"/>
</dbReference>
<evidence type="ECO:0000313" key="11">
    <source>
        <dbReference type="EMBL" id="TLS65310.1"/>
    </source>
</evidence>
<comment type="caution">
    <text evidence="11">The sequence shown here is derived from an EMBL/GenBank/DDBJ whole genome shotgun (WGS) entry which is preliminary data.</text>
</comment>
<comment type="cofactor">
    <cofactor evidence="1">
        <name>Zn(2+)</name>
        <dbReference type="ChEBI" id="CHEBI:29105"/>
    </cofactor>
</comment>
<gene>
    <name evidence="11" type="ORF">FEF65_13140</name>
</gene>
<dbReference type="InterPro" id="IPR038418">
    <property type="entry name" value="6-PTP_synth/QueD_sf"/>
</dbReference>
<reference evidence="11 12" key="1">
    <citation type="journal article" date="2019" name="Appl. Environ. Microbiol.">
        <title>Environmental Evidence and Genomic Insight of Iron-oxidizing Bacteria Preference Towards More Corrosion Resistant Stainless Steel at Higher Salinities.</title>
        <authorList>
            <person name="Garrison C.E."/>
            <person name="Price K.A."/>
            <person name="Field E.K."/>
        </authorList>
    </citation>
    <scope>NUCLEOTIDE SEQUENCE [LARGE SCALE GENOMIC DNA]</scope>
    <source>
        <strain evidence="11 12">P3</strain>
    </source>
</reference>
<evidence type="ECO:0000256" key="3">
    <source>
        <dbReference type="ARBA" id="ARBA00008900"/>
    </source>
</evidence>
<name>A0A5R9GFP5_9PROT</name>
<evidence type="ECO:0000256" key="2">
    <source>
        <dbReference type="ARBA" id="ARBA00005061"/>
    </source>
</evidence>
<dbReference type="GO" id="GO:0046872">
    <property type="term" value="F:metal ion binding"/>
    <property type="evidence" value="ECO:0007669"/>
    <property type="project" value="UniProtKB-KW"/>
</dbReference>
<keyword evidence="8" id="KW-0456">Lyase</keyword>
<dbReference type="Gene3D" id="3.30.479.10">
    <property type="entry name" value="6-pyruvoyl tetrahydropterin synthase/QueD"/>
    <property type="match status" value="1"/>
</dbReference>
<protein>
    <recommendedName>
        <fullName evidence="5">6-carboxy-5,6,7,8-tetrahydropterin synthase</fullName>
        <ecNumber evidence="4">4.1.2.50</ecNumber>
    </recommendedName>
    <alternativeName>
        <fullName evidence="9">Queuosine biosynthesis protein QueD</fullName>
    </alternativeName>
</protein>
<dbReference type="SUPFAM" id="SSF55620">
    <property type="entry name" value="Tetrahydrobiopterin biosynthesis enzymes-like"/>
    <property type="match status" value="1"/>
</dbReference>
<dbReference type="Pfam" id="PF01242">
    <property type="entry name" value="PTPS"/>
    <property type="match status" value="1"/>
</dbReference>
<accession>A0A5R9GFP5</accession>
<evidence type="ECO:0000256" key="9">
    <source>
        <dbReference type="ARBA" id="ARBA00031449"/>
    </source>
</evidence>
<evidence type="ECO:0000256" key="8">
    <source>
        <dbReference type="ARBA" id="ARBA00023239"/>
    </source>
</evidence>
<sequence>MSTNRITATRYHDFSMGHRVCGHKHIDENGCETTVDGPCARIHGHNYRIFFTVEASALDQIGRVLDFTCIKALLCQWLEVNWDHRFIVWEHDPLREALMVADPHGVVVVPFNPTAENIGSYLIDVVGPDVLQGTGTELVRVVVEETRKCSAEVARR</sequence>
<evidence type="ECO:0000256" key="4">
    <source>
        <dbReference type="ARBA" id="ARBA00012982"/>
    </source>
</evidence>
<dbReference type="OrthoDB" id="5294131at2"/>
<dbReference type="EC" id="4.1.2.50" evidence="4"/>
<dbReference type="InterPro" id="IPR007115">
    <property type="entry name" value="6-PTP_synth/QueD"/>
</dbReference>
<dbReference type="UniPathway" id="UPA00391"/>
<evidence type="ECO:0000256" key="5">
    <source>
        <dbReference type="ARBA" id="ARBA00018141"/>
    </source>
</evidence>
<organism evidence="11 12">
    <name type="scientific">Mariprofundus erugo</name>
    <dbReference type="NCBI Taxonomy" id="2528639"/>
    <lineage>
        <taxon>Bacteria</taxon>
        <taxon>Pseudomonadati</taxon>
        <taxon>Pseudomonadota</taxon>
        <taxon>Candidatius Mariprofundia</taxon>
        <taxon>Mariprofundales</taxon>
        <taxon>Mariprofundaceae</taxon>
        <taxon>Mariprofundus</taxon>
    </lineage>
</organism>
<dbReference type="AlphaFoldDB" id="A0A5R9GFP5"/>
<evidence type="ECO:0000256" key="10">
    <source>
        <dbReference type="ARBA" id="ARBA00048807"/>
    </source>
</evidence>
<comment type="catalytic activity">
    <reaction evidence="10">
        <text>7,8-dihydroneopterin 3'-triphosphate + H2O = 6-carboxy-5,6,7,8-tetrahydropterin + triphosphate + acetaldehyde + 2 H(+)</text>
        <dbReference type="Rhea" id="RHEA:27966"/>
        <dbReference type="ChEBI" id="CHEBI:15343"/>
        <dbReference type="ChEBI" id="CHEBI:15377"/>
        <dbReference type="ChEBI" id="CHEBI:15378"/>
        <dbReference type="ChEBI" id="CHEBI:18036"/>
        <dbReference type="ChEBI" id="CHEBI:58462"/>
        <dbReference type="ChEBI" id="CHEBI:61032"/>
        <dbReference type="EC" id="4.1.2.50"/>
    </reaction>
</comment>
<dbReference type="GO" id="GO:0070497">
    <property type="term" value="F:6-carboxytetrahydropterin synthase activity"/>
    <property type="evidence" value="ECO:0007669"/>
    <property type="project" value="UniProtKB-EC"/>
</dbReference>
<evidence type="ECO:0000256" key="1">
    <source>
        <dbReference type="ARBA" id="ARBA00001947"/>
    </source>
</evidence>
<proteinExistence type="inferred from homology"/>
<keyword evidence="7" id="KW-0862">Zinc</keyword>
<comment type="similarity">
    <text evidence="3">Belongs to the PTPS family. QueD subfamily.</text>
</comment>
<dbReference type="PANTHER" id="PTHR12589:SF7">
    <property type="entry name" value="6-PYRUVOYL TETRAHYDROBIOPTERIN SYNTHASE"/>
    <property type="match status" value="1"/>
</dbReference>
<comment type="pathway">
    <text evidence="2">Purine metabolism; 7-cyano-7-deazaguanine biosynthesis.</text>
</comment>
<evidence type="ECO:0000256" key="7">
    <source>
        <dbReference type="ARBA" id="ARBA00022833"/>
    </source>
</evidence>
<evidence type="ECO:0000256" key="6">
    <source>
        <dbReference type="ARBA" id="ARBA00022723"/>
    </source>
</evidence>
<dbReference type="Proteomes" id="UP000306585">
    <property type="component" value="Unassembled WGS sequence"/>
</dbReference>
<dbReference type="PANTHER" id="PTHR12589">
    <property type="entry name" value="PYRUVOYL TETRAHYDROBIOPTERIN SYNTHASE"/>
    <property type="match status" value="1"/>
</dbReference>
<keyword evidence="6" id="KW-0479">Metal-binding</keyword>
<keyword evidence="12" id="KW-1185">Reference proteome</keyword>
<evidence type="ECO:0000313" key="12">
    <source>
        <dbReference type="Proteomes" id="UP000306585"/>
    </source>
</evidence>
<dbReference type="RefSeq" id="WP_138240280.1">
    <property type="nucleotide sequence ID" value="NZ_VBRY01000019.1"/>
</dbReference>